<dbReference type="GO" id="GO:0009307">
    <property type="term" value="P:DNA restriction-modification system"/>
    <property type="evidence" value="ECO:0007669"/>
    <property type="project" value="UniProtKB-KW"/>
</dbReference>
<keyword evidence="3" id="KW-0238">DNA-binding</keyword>
<dbReference type="PANTHER" id="PTHR43140">
    <property type="entry name" value="TYPE-1 RESTRICTION ENZYME ECOKI SPECIFICITY PROTEIN"/>
    <property type="match status" value="1"/>
</dbReference>
<evidence type="ECO:0000313" key="7">
    <source>
        <dbReference type="EMBL" id="QKZ24899.1"/>
    </source>
</evidence>
<evidence type="ECO:0000256" key="4">
    <source>
        <dbReference type="ARBA" id="ARBA00038652"/>
    </source>
</evidence>
<accession>A0A7H8TMY2</accession>
<feature type="domain" description="Type I restriction modification DNA specificity" evidence="6">
    <location>
        <begin position="24"/>
        <end position="129"/>
    </location>
</feature>
<evidence type="ECO:0000313" key="8">
    <source>
        <dbReference type="Proteomes" id="UP000509418"/>
    </source>
</evidence>
<evidence type="ECO:0000259" key="6">
    <source>
        <dbReference type="Pfam" id="PF01420"/>
    </source>
</evidence>
<evidence type="ECO:0000256" key="1">
    <source>
        <dbReference type="ARBA" id="ARBA00010923"/>
    </source>
</evidence>
<keyword evidence="8" id="KW-1185">Reference proteome</keyword>
<dbReference type="AlphaFoldDB" id="A0A7H8TMY2"/>
<keyword evidence="7" id="KW-0540">Nuclease</keyword>
<dbReference type="SUPFAM" id="SSF116734">
    <property type="entry name" value="DNA methylase specificity domain"/>
    <property type="match status" value="2"/>
</dbReference>
<dbReference type="GO" id="GO:0003677">
    <property type="term" value="F:DNA binding"/>
    <property type="evidence" value="ECO:0007669"/>
    <property type="project" value="UniProtKB-KW"/>
</dbReference>
<feature type="region of interest" description="Disordered" evidence="5">
    <location>
        <begin position="390"/>
        <end position="445"/>
    </location>
</feature>
<feature type="compositionally biased region" description="Low complexity" evidence="5">
    <location>
        <begin position="414"/>
        <end position="432"/>
    </location>
</feature>
<reference evidence="7 8" key="1">
    <citation type="submission" date="2020-06" db="EMBL/GenBank/DDBJ databases">
        <title>Genome mining for natural products.</title>
        <authorList>
            <person name="Zhang B."/>
            <person name="Shi J."/>
            <person name="Ge H."/>
        </authorList>
    </citation>
    <scope>NUCLEOTIDE SEQUENCE [LARGE SCALE GENOMIC DNA]</scope>
    <source>
        <strain evidence="7 8">NA02069</strain>
    </source>
</reference>
<dbReference type="Gene3D" id="3.90.220.20">
    <property type="entry name" value="DNA methylase specificity domains"/>
    <property type="match status" value="2"/>
</dbReference>
<dbReference type="InterPro" id="IPR044946">
    <property type="entry name" value="Restrct_endonuc_typeI_TRD_sf"/>
</dbReference>
<sequence length="445" mass="49617">MTWGEFRAAENKALLDSTLVNPNYEVQPGDILVSRANTVEHVGAPVLVGDVRPRLLLSDKSLRFTPGSTVNRNWLVYWLRSPAVRKAIAAKASGTSDSMRNISQSDLKALTLPVPPTAEQHRIADALDSGLARLDEIDHTVARARTHTAALRKQLLLDAIPERDNWPEGWQAETVGKAGTVSLGKARHPDWHTGPKMRPYLRVANVFEDRIDTTSLMEMDFSEEFNKYRLLPGDILLNEGQSPHLVGRSAMYKGTPEGVAFTNSLLRFRARGDVLPGWALLVFRRHLHAGRFMREVRITTNIAHLSASRLKAVEFPVPPLDEQRRLITEVKRRLARADALDRLLDSAETNGTALRRTLLAEAFVGRLVPQDPHDEPAEDLLKRIRAEREAAEAERKQARRAANQSRRQKKQGAAERPATAALPAPASHTPLPEGKQTTLPLEFTE</sequence>
<dbReference type="Proteomes" id="UP000509418">
    <property type="component" value="Chromosome"/>
</dbReference>
<dbReference type="InterPro" id="IPR000055">
    <property type="entry name" value="Restrct_endonuc_typeI_TRD"/>
</dbReference>
<evidence type="ECO:0000256" key="3">
    <source>
        <dbReference type="ARBA" id="ARBA00023125"/>
    </source>
</evidence>
<dbReference type="PANTHER" id="PTHR43140:SF1">
    <property type="entry name" value="TYPE I RESTRICTION ENZYME ECOKI SPECIFICITY SUBUNIT"/>
    <property type="match status" value="1"/>
</dbReference>
<dbReference type="REBASE" id="406037">
    <property type="entry name" value="S.Sch2069ORF22730P"/>
</dbReference>
<keyword evidence="7" id="KW-0255">Endonuclease</keyword>
<comment type="subunit">
    <text evidence="4">The methyltransferase is composed of M and S polypeptides.</text>
</comment>
<dbReference type="CDD" id="cd17253">
    <property type="entry name" value="RMtype1_S_Eco933I-TRD2-CR2_like"/>
    <property type="match status" value="1"/>
</dbReference>
<keyword evidence="2" id="KW-0680">Restriction system</keyword>
<evidence type="ECO:0000256" key="5">
    <source>
        <dbReference type="SAM" id="MobiDB-lite"/>
    </source>
</evidence>
<gene>
    <name evidence="7" type="ORF">HUT05_22725</name>
</gene>
<proteinExistence type="inferred from homology"/>
<dbReference type="InterPro" id="IPR051212">
    <property type="entry name" value="Type-I_RE_S_subunit"/>
</dbReference>
<dbReference type="Pfam" id="PF01420">
    <property type="entry name" value="Methylase_S"/>
    <property type="match status" value="1"/>
</dbReference>
<dbReference type="EMBL" id="CP056041">
    <property type="protein sequence ID" value="QKZ24899.1"/>
    <property type="molecule type" value="Genomic_DNA"/>
</dbReference>
<protein>
    <submittedName>
        <fullName evidence="7">Restriction endonuclease subunit S</fullName>
    </submittedName>
</protein>
<name>A0A7H8TMY2_STRCX</name>
<dbReference type="GO" id="GO:0004519">
    <property type="term" value="F:endonuclease activity"/>
    <property type="evidence" value="ECO:0007669"/>
    <property type="project" value="UniProtKB-KW"/>
</dbReference>
<evidence type="ECO:0000256" key="2">
    <source>
        <dbReference type="ARBA" id="ARBA00022747"/>
    </source>
</evidence>
<organism evidence="7 8">
    <name type="scientific">Streptomyces chartreusis</name>
    <dbReference type="NCBI Taxonomy" id="1969"/>
    <lineage>
        <taxon>Bacteria</taxon>
        <taxon>Bacillati</taxon>
        <taxon>Actinomycetota</taxon>
        <taxon>Actinomycetes</taxon>
        <taxon>Kitasatosporales</taxon>
        <taxon>Streptomycetaceae</taxon>
        <taxon>Streptomyces</taxon>
    </lineage>
</organism>
<comment type="similarity">
    <text evidence="1">Belongs to the type-I restriction system S methylase family.</text>
</comment>
<keyword evidence="7" id="KW-0378">Hydrolase</keyword>